<evidence type="ECO:0000313" key="4">
    <source>
        <dbReference type="Proteomes" id="UP000533469"/>
    </source>
</evidence>
<evidence type="ECO:0000256" key="1">
    <source>
        <dbReference type="SAM" id="MobiDB-lite"/>
    </source>
</evidence>
<accession>A0A839ZHD0</accession>
<proteinExistence type="predicted"/>
<gene>
    <name evidence="3" type="ORF">FHS55_004608</name>
</gene>
<dbReference type="Proteomes" id="UP000533469">
    <property type="component" value="Unassembled WGS sequence"/>
</dbReference>
<protein>
    <submittedName>
        <fullName evidence="3">Uncharacterized protein</fullName>
    </submittedName>
</protein>
<name>A0A839ZHD0_9HYPH</name>
<reference evidence="3 4" key="1">
    <citation type="submission" date="2020-08" db="EMBL/GenBank/DDBJ databases">
        <title>Genomic Encyclopedia of Type Strains, Phase IV (KMG-IV): sequencing the most valuable type-strain genomes for metagenomic binning, comparative biology and taxonomic classification.</title>
        <authorList>
            <person name="Goeker M."/>
        </authorList>
    </citation>
    <scope>NUCLEOTIDE SEQUENCE [LARGE SCALE GENOMIC DNA]</scope>
    <source>
        <strain evidence="3 4">DSM 5895</strain>
    </source>
</reference>
<dbReference type="RefSeq" id="WP_183192148.1">
    <property type="nucleotide sequence ID" value="NZ_JACICD010000017.1"/>
</dbReference>
<dbReference type="EMBL" id="JACICD010000017">
    <property type="protein sequence ID" value="MBB3773962.1"/>
    <property type="molecule type" value="Genomic_DNA"/>
</dbReference>
<feature type="region of interest" description="Disordered" evidence="1">
    <location>
        <begin position="148"/>
        <end position="332"/>
    </location>
</feature>
<keyword evidence="4" id="KW-1185">Reference proteome</keyword>
<keyword evidence="2" id="KW-1133">Transmembrane helix</keyword>
<organism evidence="3 4">
    <name type="scientific">Ancylobacter tetraedralis</name>
    <dbReference type="NCBI Taxonomy" id="217068"/>
    <lineage>
        <taxon>Bacteria</taxon>
        <taxon>Pseudomonadati</taxon>
        <taxon>Pseudomonadota</taxon>
        <taxon>Alphaproteobacteria</taxon>
        <taxon>Hyphomicrobiales</taxon>
        <taxon>Xanthobacteraceae</taxon>
        <taxon>Ancylobacter</taxon>
    </lineage>
</organism>
<feature type="compositionally biased region" description="Basic and acidic residues" evidence="1">
    <location>
        <begin position="312"/>
        <end position="322"/>
    </location>
</feature>
<feature type="compositionally biased region" description="Low complexity" evidence="1">
    <location>
        <begin position="195"/>
        <end position="215"/>
    </location>
</feature>
<evidence type="ECO:0000313" key="3">
    <source>
        <dbReference type="EMBL" id="MBB3773962.1"/>
    </source>
</evidence>
<keyword evidence="2" id="KW-0472">Membrane</keyword>
<keyword evidence="2" id="KW-0812">Transmembrane</keyword>
<dbReference type="AlphaFoldDB" id="A0A839ZHD0"/>
<evidence type="ECO:0000256" key="2">
    <source>
        <dbReference type="SAM" id="Phobius"/>
    </source>
</evidence>
<sequence length="332" mass="33124">MGIPAMQSKWRAPACYIGVAVICAIYLVVVPGVSVTDICAGAGLGAAVMWAINEWETGKWNVVLPGAAVAAPAAVATMAEAKDPAAEAKDPAALAEYDARPRVDSGVATRETLEKWDVDEKEPDWDPSALADTWAKLRRELSLKSGQRNEAVAPDLPRTAQLARPGQIPAATPLTRPGPSAGAVGRPQANGLTSGGSPASRSSAASAQPARPLAGSKAPLGSLAKAYASGQRSALSGGTGGNPAVSAGSNPSGSGLTGSKLSSHAPSGKAASGLGSPPPSGPATPAAKTAYPSSGKFGGTATAASASSTSPTRKDPATKEPPRQPGTFLRPR</sequence>
<comment type="caution">
    <text evidence="3">The sequence shown here is derived from an EMBL/GenBank/DDBJ whole genome shotgun (WGS) entry which is preliminary data.</text>
</comment>
<feature type="compositionally biased region" description="Low complexity" evidence="1">
    <location>
        <begin position="300"/>
        <end position="311"/>
    </location>
</feature>
<feature type="compositionally biased region" description="Low complexity" evidence="1">
    <location>
        <begin position="252"/>
        <end position="275"/>
    </location>
</feature>
<feature type="transmembrane region" description="Helical" evidence="2">
    <location>
        <begin position="12"/>
        <end position="29"/>
    </location>
</feature>